<comment type="caution">
    <text evidence="1">The sequence shown here is derived from an EMBL/GenBank/DDBJ whole genome shotgun (WGS) entry which is preliminary data.</text>
</comment>
<keyword evidence="2" id="KW-1185">Reference proteome</keyword>
<dbReference type="AlphaFoldDB" id="A0AAV4NKN3"/>
<name>A0AAV4NKN3_CAEEX</name>
<proteinExistence type="predicted"/>
<dbReference type="EMBL" id="BPLR01021049">
    <property type="protein sequence ID" value="GIX85321.1"/>
    <property type="molecule type" value="Genomic_DNA"/>
</dbReference>
<accession>A0AAV4NKN3</accession>
<reference evidence="1 2" key="1">
    <citation type="submission" date="2021-06" db="EMBL/GenBank/DDBJ databases">
        <title>Caerostris extrusa draft genome.</title>
        <authorList>
            <person name="Kono N."/>
            <person name="Arakawa K."/>
        </authorList>
    </citation>
    <scope>NUCLEOTIDE SEQUENCE [LARGE SCALE GENOMIC DNA]</scope>
</reference>
<protein>
    <submittedName>
        <fullName evidence="1">Uncharacterized protein</fullName>
    </submittedName>
</protein>
<sequence>MDHLGAAVDMQDGCGRYRYLQDFYLHNERGVTPFLTWSLWAFPESFHSSSRTKKKEHFNSIEIRCIVSFCKKELEEEEGMVRKSKPEMENRSFESRIERECV</sequence>
<gene>
    <name evidence="1" type="ORF">CEXT_347391</name>
</gene>
<dbReference type="Proteomes" id="UP001054945">
    <property type="component" value="Unassembled WGS sequence"/>
</dbReference>
<organism evidence="1 2">
    <name type="scientific">Caerostris extrusa</name>
    <name type="common">Bark spider</name>
    <name type="synonym">Caerostris bankana</name>
    <dbReference type="NCBI Taxonomy" id="172846"/>
    <lineage>
        <taxon>Eukaryota</taxon>
        <taxon>Metazoa</taxon>
        <taxon>Ecdysozoa</taxon>
        <taxon>Arthropoda</taxon>
        <taxon>Chelicerata</taxon>
        <taxon>Arachnida</taxon>
        <taxon>Araneae</taxon>
        <taxon>Araneomorphae</taxon>
        <taxon>Entelegynae</taxon>
        <taxon>Araneoidea</taxon>
        <taxon>Araneidae</taxon>
        <taxon>Caerostris</taxon>
    </lineage>
</organism>
<evidence type="ECO:0000313" key="2">
    <source>
        <dbReference type="Proteomes" id="UP001054945"/>
    </source>
</evidence>
<evidence type="ECO:0000313" key="1">
    <source>
        <dbReference type="EMBL" id="GIX85321.1"/>
    </source>
</evidence>